<dbReference type="InterPro" id="IPR005636">
    <property type="entry name" value="DTW"/>
</dbReference>
<keyword evidence="2" id="KW-0808">Transferase</keyword>
<dbReference type="SMART" id="SM01144">
    <property type="entry name" value="DTW"/>
    <property type="match status" value="1"/>
</dbReference>
<evidence type="ECO:0000256" key="1">
    <source>
        <dbReference type="ARBA" id="ARBA00012386"/>
    </source>
</evidence>
<evidence type="ECO:0000256" key="2">
    <source>
        <dbReference type="ARBA" id="ARBA00022679"/>
    </source>
</evidence>
<dbReference type="PANTHER" id="PTHR21392">
    <property type="entry name" value="TRNA-URIDINE AMINOCARBOXYPROPYLTRANSFERASE 2"/>
    <property type="match status" value="1"/>
</dbReference>
<proteinExistence type="inferred from homology"/>
<keyword evidence="3" id="KW-0949">S-adenosyl-L-methionine</keyword>
<evidence type="ECO:0000259" key="7">
    <source>
        <dbReference type="SMART" id="SM01144"/>
    </source>
</evidence>
<dbReference type="InterPro" id="IPR039262">
    <property type="entry name" value="DTWD2/TAPT"/>
</dbReference>
<keyword evidence="9" id="KW-1185">Reference proteome</keyword>
<dbReference type="GO" id="GO:0008033">
    <property type="term" value="P:tRNA processing"/>
    <property type="evidence" value="ECO:0007669"/>
    <property type="project" value="UniProtKB-KW"/>
</dbReference>
<feature type="domain" description="DTW" evidence="7">
    <location>
        <begin position="19"/>
        <end position="238"/>
    </location>
</feature>
<reference evidence="8 9" key="1">
    <citation type="submission" date="2024-11" db="EMBL/GenBank/DDBJ databases">
        <title>A near-complete genome assembly of Cinchona calisaya.</title>
        <authorList>
            <person name="Lian D.C."/>
            <person name="Zhao X.W."/>
            <person name="Wei L."/>
        </authorList>
    </citation>
    <scope>NUCLEOTIDE SEQUENCE [LARGE SCALE GENOMIC DNA]</scope>
    <source>
        <tissue evidence="8">Nenye</tissue>
    </source>
</reference>
<evidence type="ECO:0000313" key="8">
    <source>
        <dbReference type="EMBL" id="KAL3533768.1"/>
    </source>
</evidence>
<dbReference type="AlphaFoldDB" id="A0ABD3ARD5"/>
<name>A0ABD3ARD5_9GENT</name>
<gene>
    <name evidence="8" type="ORF">ACH5RR_007289</name>
</gene>
<comment type="caution">
    <text evidence="8">The sequence shown here is derived from an EMBL/GenBank/DDBJ whole genome shotgun (WGS) entry which is preliminary data.</text>
</comment>
<accession>A0ABD3ARD5</accession>
<dbReference type="PANTHER" id="PTHR21392:SF0">
    <property type="entry name" value="TRNA-URIDINE AMINOCARBOXYPROPYLTRANSFERASE 2"/>
    <property type="match status" value="1"/>
</dbReference>
<evidence type="ECO:0000256" key="5">
    <source>
        <dbReference type="ARBA" id="ARBA00034489"/>
    </source>
</evidence>
<evidence type="ECO:0000256" key="6">
    <source>
        <dbReference type="ARBA" id="ARBA00048718"/>
    </source>
</evidence>
<comment type="similarity">
    <text evidence="5">Belongs to the TDD superfamily. DTWD2 family.</text>
</comment>
<evidence type="ECO:0000313" key="9">
    <source>
        <dbReference type="Proteomes" id="UP001630127"/>
    </source>
</evidence>
<organism evidence="8 9">
    <name type="scientific">Cinchona calisaya</name>
    <dbReference type="NCBI Taxonomy" id="153742"/>
    <lineage>
        <taxon>Eukaryota</taxon>
        <taxon>Viridiplantae</taxon>
        <taxon>Streptophyta</taxon>
        <taxon>Embryophyta</taxon>
        <taxon>Tracheophyta</taxon>
        <taxon>Spermatophyta</taxon>
        <taxon>Magnoliopsida</taxon>
        <taxon>eudicotyledons</taxon>
        <taxon>Gunneridae</taxon>
        <taxon>Pentapetalae</taxon>
        <taxon>asterids</taxon>
        <taxon>lamiids</taxon>
        <taxon>Gentianales</taxon>
        <taxon>Rubiaceae</taxon>
        <taxon>Cinchonoideae</taxon>
        <taxon>Cinchoneae</taxon>
        <taxon>Cinchona</taxon>
    </lineage>
</organism>
<dbReference type="EC" id="2.5.1.25" evidence="1"/>
<evidence type="ECO:0000256" key="4">
    <source>
        <dbReference type="ARBA" id="ARBA00022694"/>
    </source>
</evidence>
<protein>
    <recommendedName>
        <fullName evidence="1">tRNA-uridine aminocarboxypropyltransferase</fullName>
        <ecNumber evidence="1">2.5.1.25</ecNumber>
    </recommendedName>
</protein>
<dbReference type="EMBL" id="JBJUIK010000003">
    <property type="protein sequence ID" value="KAL3533768.1"/>
    <property type="molecule type" value="Genomic_DNA"/>
</dbReference>
<comment type="catalytic activity">
    <reaction evidence="6">
        <text>a uridine in tRNA + S-adenosyl-L-methionine = a 3-[(3S)-3-amino-3-carboxypropyl]uridine in tRNA + S-methyl-5'-thioadenosine + H(+)</text>
        <dbReference type="Rhea" id="RHEA:62432"/>
        <dbReference type="Rhea" id="RHEA-COMP:13339"/>
        <dbReference type="Rhea" id="RHEA-COMP:16092"/>
        <dbReference type="ChEBI" id="CHEBI:15378"/>
        <dbReference type="ChEBI" id="CHEBI:17509"/>
        <dbReference type="ChEBI" id="CHEBI:59789"/>
        <dbReference type="ChEBI" id="CHEBI:65315"/>
        <dbReference type="ChEBI" id="CHEBI:82930"/>
        <dbReference type="EC" id="2.5.1.25"/>
    </reaction>
</comment>
<keyword evidence="4" id="KW-0819">tRNA processing</keyword>
<dbReference type="Proteomes" id="UP001630127">
    <property type="component" value="Unassembled WGS sequence"/>
</dbReference>
<dbReference type="Pfam" id="PF03942">
    <property type="entry name" value="DTW"/>
    <property type="match status" value="1"/>
</dbReference>
<evidence type="ECO:0000256" key="3">
    <source>
        <dbReference type="ARBA" id="ARBA00022691"/>
    </source>
</evidence>
<sequence>MELEERATAAAADLHHQLRRRLCEKGCERPIKVCLCDAIPKNPIPTLSKIVILHHPHEQRHKLATVPVLKKCLENCEIIVGRKLCYGDSKLLDSLHDFAVANPNSPFRAIYLFPGKDALPLTATKQQKSSEDDLDIRNPVLIVFDGTWKHAKEMLHASLLFLSNFAVQACLDYDDRIEGGTIFESDLTLRKEPYSGCLSTMEAVARCLCLLEPNGIEIESRLIGVLRAMVKFQVSFLKPMKPRPKFFRNTKEVEEKEQEC</sequence>
<dbReference type="GO" id="GO:0016432">
    <property type="term" value="F:tRNA-uridine aminocarboxypropyltransferase activity"/>
    <property type="evidence" value="ECO:0007669"/>
    <property type="project" value="UniProtKB-EC"/>
</dbReference>